<dbReference type="CDD" id="cd00017">
    <property type="entry name" value="ANATO"/>
    <property type="match status" value="1"/>
</dbReference>
<dbReference type="SMART" id="SM00104">
    <property type="entry name" value="ANATO"/>
    <property type="match status" value="1"/>
</dbReference>
<evidence type="ECO:0000256" key="5">
    <source>
        <dbReference type="SAM" id="MobiDB-lite"/>
    </source>
</evidence>
<dbReference type="SMART" id="SM01361">
    <property type="entry name" value="A2M_recep"/>
    <property type="match status" value="1"/>
</dbReference>
<reference evidence="8" key="2">
    <citation type="submission" date="2025-08" db="UniProtKB">
        <authorList>
            <consortium name="Ensembl"/>
        </authorList>
    </citation>
    <scope>IDENTIFICATION</scope>
</reference>
<dbReference type="PANTHER" id="PTHR11412:SF81">
    <property type="entry name" value="COMPLEMENT C3"/>
    <property type="match status" value="1"/>
</dbReference>
<dbReference type="SMART" id="SM00643">
    <property type="entry name" value="C345C"/>
    <property type="match status" value="1"/>
</dbReference>
<evidence type="ECO:0000313" key="9">
    <source>
        <dbReference type="Proteomes" id="UP000018468"/>
    </source>
</evidence>
<dbReference type="STRING" id="7918.ENSLOCP00000011044"/>
<dbReference type="FunFam" id="2.60.40.10:FF:000155">
    <property type="entry name" value="complement C3 isoform X1"/>
    <property type="match status" value="1"/>
</dbReference>
<dbReference type="InterPro" id="IPR040839">
    <property type="entry name" value="MG4"/>
</dbReference>
<feature type="domain" description="Anaphylatoxin-like" evidence="6">
    <location>
        <begin position="683"/>
        <end position="718"/>
    </location>
</feature>
<dbReference type="EMBL" id="AHAT01007490">
    <property type="status" value="NOT_ANNOTATED_CDS"/>
    <property type="molecule type" value="Genomic_DNA"/>
</dbReference>
<dbReference type="Gene3D" id="6.20.50.160">
    <property type="match status" value="1"/>
</dbReference>
<dbReference type="InterPro" id="IPR050473">
    <property type="entry name" value="A2M/Complement_sys"/>
</dbReference>
<dbReference type="EMBL" id="AHAT01007491">
    <property type="status" value="NOT_ANNOTATED_CDS"/>
    <property type="molecule type" value="Genomic_DNA"/>
</dbReference>
<dbReference type="InParanoid" id="W5MRN5"/>
<sequence length="1658" mass="187068">SILMFNLTLSNISRFYLYIFSFISYVLTAPNVLRVSSEENIMVEAHDYSGGSLKVDILVLDFQRKRQQLHKSHVTLHAGNQFQALHKIKIPDNSFKKESSSNQYVILQARFEGEVLEKIVLVSFLSGYIFVQTDKSIYTPTDTVLYRVFALTSRMIPCQTSVSIEIMNPDGIVVQRDVFFPSNGIISKSYSLPEIVPFGTWKIVTKHEKTPQKEFTTDFEVKEYVLPSFEVKLEPQQPFFYIDGKELSVKITARFLYGSNVVGSAYVVFGVVLDKDEKKSFPDSLQRVEIIDGKGTATLRREHITKIFPKIQEVHKKSIYVSATVLTATGGDMVEAEKRGIQIVQSPYTIHFTKTPKYFKPGMPFNFMVLVTNPDGSPASKIPVKITPGETSGKTHDHGTAQMTINTQADATSLLISVKTNVPGLSQDRQATKKLVIQPYRTQNNSLNYLHIGVQKFENIMNINLNLGKDQGVQDQIKYFSYLIVNKGQIVRAGRQNRLSGQYLVTLSLPIEKEMIPSFRFVAYYYLRKGGKIEVVADSILVDGKSTCIGTLTVTPTTDRDKGVYEPRKSFSFTLTGDPGAKVGLVAVDKGVYVLNSKNRLSQSKIWNIVEKNDIGCTAGSGSDNMDVFYDAGLMFESNIQLSTKSRTDPKCPEPPQRRSRSLNLSEIRTTLASNYTGPLRKCCRDGMVENSMDYTCERRSQYIIESKECIAAFLHCCTEISKKHKERQEEMLILARSEEDNDFLGDDDIVIRTEFPESWLWQMEDLPIEPVNNDGLVTKDVQSFLKDSITTWEITAISLSPEKGICVAEPYEITVLKDFFIDLKLPYSVVRNEQVEIKAVLYNYENVKRQVRVELMENEQICSAASKKRKHRVEVMVDPLSSRAVPFVIIPMHTGELDVEVKAAVFGLSLSDGVKKRLRVVAEGVKISKTIKTALLNPAAHGGYQAERVENIYPKSIVPNTDAHVFITVTVCEPLSETIESAISADPLGKLIKQPKGCGEQNMIHMTTSFIATHYLDTSGQWEKLGLHRRSEAIKYIKLGYTQQLAFRKTDGSFAAWKNRPSSTWLTAYVAKVFAMAYSLIDMNDSVLCGAIKWLILNKQQPNGIFKEDAPVYHGEMMGGVKGNDSDASLTAFVLIAMQESEEICNRQITSLQDSKDKAVRFLDKRIATLKNPYAAVLTAYALSVEHKNHIETLLKFASADKTHWPVPRSNLFTLEATAYALLSLLKYKDIDKSRATAKWLIEQRFYGGGYGSTQATIMVFQALAEYMIQASVLNEIDLDVEISLSGRRNPIKWRFDTSNAYVSRSERLQGSINNNFTVIARGKGQGTLSIMALYNVLPEENGECKTFTLDVKIERVPVVLQQEKYILYKILYIIFKYLSDRDATMSILDITMLSGFIPDAGDLKRLSNGVDQYIQKYEMDKALSDKGSLILYLDKVSHKIPDRIAFKVHKINEVGLMQPAAVTIYEYYANVPENHCVKFYHPEKETGTLNKICHGDVCKCAEDNCYILKQNNPDIDQNIRFEKACEAGMDYVYKAKLIDSSLTAVYDQYTMLIEDVIKEGTDEGVQGKRRQFVAPSNCRRSSSFEKSKTYLIMGKINDLMKTSNGNMGKKWLYLLGGGTWLEWWPSDDECQKAQFQSTCENIKEVTLEIKAFGCPQ</sequence>
<dbReference type="Pfam" id="PF17789">
    <property type="entry name" value="MG4"/>
    <property type="match status" value="1"/>
</dbReference>
<keyword evidence="9" id="KW-1185">Reference proteome</keyword>
<dbReference type="Pfam" id="PF07678">
    <property type="entry name" value="TED_complement"/>
    <property type="match status" value="1"/>
</dbReference>
<dbReference type="Gene3D" id="2.60.40.10">
    <property type="entry name" value="Immunoglobulins"/>
    <property type="match status" value="2"/>
</dbReference>
<dbReference type="Pfam" id="PF01821">
    <property type="entry name" value="ANATO"/>
    <property type="match status" value="1"/>
</dbReference>
<dbReference type="InterPro" id="IPR036595">
    <property type="entry name" value="A-macroglobulin_rcpt-bd_sf"/>
</dbReference>
<dbReference type="PROSITE" id="PS01178">
    <property type="entry name" value="ANAPHYLATOXIN_2"/>
    <property type="match status" value="1"/>
</dbReference>
<dbReference type="InterPro" id="IPR048848">
    <property type="entry name" value="C3_CUB2"/>
</dbReference>
<dbReference type="SMART" id="SM01419">
    <property type="entry name" value="Thiol-ester_cl"/>
    <property type="match status" value="1"/>
</dbReference>
<dbReference type="Gene3D" id="2.60.40.1940">
    <property type="match status" value="1"/>
</dbReference>
<dbReference type="Pfam" id="PF07677">
    <property type="entry name" value="A2M_recep"/>
    <property type="match status" value="1"/>
</dbReference>
<dbReference type="Gene3D" id="2.60.120.1540">
    <property type="match status" value="1"/>
</dbReference>
<evidence type="ECO:0000259" key="7">
    <source>
        <dbReference type="PROSITE" id="PS50189"/>
    </source>
</evidence>
<dbReference type="InterPro" id="IPR011625">
    <property type="entry name" value="A2M_N_BRD"/>
</dbReference>
<dbReference type="InterPro" id="IPR047565">
    <property type="entry name" value="Alpha-macroglob_thiol-ester_cl"/>
</dbReference>
<evidence type="ECO:0000259" key="6">
    <source>
        <dbReference type="PROSITE" id="PS01178"/>
    </source>
</evidence>
<evidence type="ECO:0000256" key="3">
    <source>
        <dbReference type="ARBA" id="ARBA00022966"/>
    </source>
</evidence>
<proteinExistence type="predicted"/>
<dbReference type="GO" id="GO:0005615">
    <property type="term" value="C:extracellular space"/>
    <property type="evidence" value="ECO:0007669"/>
    <property type="project" value="InterPro"/>
</dbReference>
<dbReference type="InterPro" id="IPR041555">
    <property type="entry name" value="MG3"/>
</dbReference>
<evidence type="ECO:0000313" key="8">
    <source>
        <dbReference type="Ensembl" id="ENSLOCP00000011044.1"/>
    </source>
</evidence>
<dbReference type="FunFam" id="2.20.130.20:FF:000001">
    <property type="entry name" value="Complement C3"/>
    <property type="match status" value="1"/>
</dbReference>
<dbReference type="PROSITE" id="PS01177">
    <property type="entry name" value="ANAPHYLATOXIN_1"/>
    <property type="match status" value="1"/>
</dbReference>
<dbReference type="FunCoup" id="W5MRN5">
    <property type="interactions" value="1053"/>
</dbReference>
<keyword evidence="4" id="KW-1015">Disulfide bond</keyword>
<dbReference type="Pfam" id="PF17791">
    <property type="entry name" value="MG3"/>
    <property type="match status" value="1"/>
</dbReference>
<keyword evidence="2" id="KW-0964">Secreted</keyword>
<dbReference type="SUPFAM" id="SSF50242">
    <property type="entry name" value="TIMP-like"/>
    <property type="match status" value="1"/>
</dbReference>
<dbReference type="InterPro" id="IPR041425">
    <property type="entry name" value="C3/4/5_MG1"/>
</dbReference>
<dbReference type="Pfam" id="PF00207">
    <property type="entry name" value="A2M"/>
    <property type="match status" value="1"/>
</dbReference>
<dbReference type="PANTHER" id="PTHR11412">
    <property type="entry name" value="MACROGLOBULIN / COMPLEMENT"/>
    <property type="match status" value="1"/>
</dbReference>
<dbReference type="Gene3D" id="1.20.91.20">
    <property type="entry name" value="Anaphylotoxins (complement system)"/>
    <property type="match status" value="1"/>
</dbReference>
<dbReference type="Pfam" id="PF07703">
    <property type="entry name" value="A2M_BRD"/>
    <property type="match status" value="1"/>
</dbReference>
<dbReference type="InterPro" id="IPR018081">
    <property type="entry name" value="Anaphylatoxin_comp_syst"/>
</dbReference>
<dbReference type="Gene3D" id="1.50.10.20">
    <property type="match status" value="1"/>
</dbReference>
<dbReference type="InterPro" id="IPR013783">
    <property type="entry name" value="Ig-like_fold"/>
</dbReference>
<dbReference type="PROSITE" id="PS50189">
    <property type="entry name" value="NTR"/>
    <property type="match status" value="1"/>
</dbReference>
<dbReference type="InterPro" id="IPR009048">
    <property type="entry name" value="A-macroglobulin_rcpt-bd"/>
</dbReference>
<dbReference type="SMART" id="SM01359">
    <property type="entry name" value="A2M_N_2"/>
    <property type="match status" value="1"/>
</dbReference>
<dbReference type="Gene3D" id="2.20.130.20">
    <property type="match status" value="1"/>
</dbReference>
<dbReference type="Pfam" id="PF01835">
    <property type="entry name" value="MG2"/>
    <property type="match status" value="1"/>
</dbReference>
<feature type="region of interest" description="Disordered" evidence="5">
    <location>
        <begin position="644"/>
        <end position="664"/>
    </location>
</feature>
<reference evidence="9" key="1">
    <citation type="submission" date="2011-12" db="EMBL/GenBank/DDBJ databases">
        <title>The Draft Genome of Lepisosteus oculatus.</title>
        <authorList>
            <consortium name="The Broad Institute Genome Assembly &amp; Analysis Group"/>
            <consortium name="Computational R&amp;D Group"/>
            <consortium name="and Sequencing Platform"/>
            <person name="Di Palma F."/>
            <person name="Alfoldi J."/>
            <person name="Johnson J."/>
            <person name="Berlin A."/>
            <person name="Gnerre S."/>
            <person name="Jaffe D."/>
            <person name="MacCallum I."/>
            <person name="Young S."/>
            <person name="Walker B.J."/>
            <person name="Lander E.S."/>
            <person name="Lindblad-Toh K."/>
        </authorList>
    </citation>
    <scope>NUCLEOTIDE SEQUENCE [LARGE SCALE GENOMIC DNA]</scope>
</reference>
<evidence type="ECO:0000256" key="1">
    <source>
        <dbReference type="ARBA" id="ARBA00004613"/>
    </source>
</evidence>
<dbReference type="EMBL" id="AHAT01007489">
    <property type="status" value="NOT_ANNOTATED_CDS"/>
    <property type="molecule type" value="Genomic_DNA"/>
</dbReference>
<dbReference type="FunFam" id="2.60.40.1930:FF:000006">
    <property type="entry name" value="Complement C3"/>
    <property type="match status" value="1"/>
</dbReference>
<dbReference type="Gene3D" id="2.60.40.1930">
    <property type="match status" value="3"/>
</dbReference>
<dbReference type="eggNOG" id="KOG1366">
    <property type="taxonomic scope" value="Eukaryota"/>
</dbReference>
<dbReference type="Gene3D" id="2.60.40.690">
    <property type="entry name" value="Alpha-macroglobulin, receptor-binding domain"/>
    <property type="match status" value="1"/>
</dbReference>
<dbReference type="Pfam" id="PF21308">
    <property type="entry name" value="C3_CUB2"/>
    <property type="match status" value="1"/>
</dbReference>
<dbReference type="SMART" id="SM01360">
    <property type="entry name" value="A2M"/>
    <property type="match status" value="1"/>
</dbReference>
<dbReference type="Pfam" id="PF01759">
    <property type="entry name" value="NTR"/>
    <property type="match status" value="1"/>
</dbReference>
<dbReference type="Pfam" id="PF17790">
    <property type="entry name" value="MG1"/>
    <property type="match status" value="1"/>
</dbReference>
<reference evidence="8" key="3">
    <citation type="submission" date="2025-09" db="UniProtKB">
        <authorList>
            <consortium name="Ensembl"/>
        </authorList>
    </citation>
    <scope>IDENTIFICATION</scope>
</reference>
<dbReference type="InterPro" id="IPR002890">
    <property type="entry name" value="MG2"/>
</dbReference>
<dbReference type="SUPFAM" id="SSF48239">
    <property type="entry name" value="Terpenoid cyclases/Protein prenyltransferases"/>
    <property type="match status" value="1"/>
</dbReference>
<dbReference type="GeneTree" id="ENSGT00940000154063"/>
<dbReference type="InterPro" id="IPR008930">
    <property type="entry name" value="Terpenoid_cyclase/PrenylTrfase"/>
</dbReference>
<keyword evidence="3" id="KW-0882">Thioester bond</keyword>
<dbReference type="SUPFAM" id="SSF49410">
    <property type="entry name" value="Alpha-macroglobulin receptor domain"/>
    <property type="match status" value="1"/>
</dbReference>
<dbReference type="EMBL" id="AHAT01007488">
    <property type="status" value="NOT_ANNOTATED_CDS"/>
    <property type="molecule type" value="Genomic_DNA"/>
</dbReference>
<protein>
    <submittedName>
        <fullName evidence="8">Uncharacterized protein</fullName>
    </submittedName>
</protein>
<dbReference type="CDD" id="cd02896">
    <property type="entry name" value="complement_C3_C4_C5"/>
    <property type="match status" value="1"/>
</dbReference>
<name>W5MRN5_LEPOC</name>
<evidence type="ECO:0000256" key="2">
    <source>
        <dbReference type="ARBA" id="ARBA00022525"/>
    </source>
</evidence>
<dbReference type="SUPFAM" id="SSF47686">
    <property type="entry name" value="Anaphylotoxins (complement system)"/>
    <property type="match status" value="1"/>
</dbReference>
<dbReference type="InterPro" id="IPR018933">
    <property type="entry name" value="Netrin_module_non-TIMP"/>
</dbReference>
<dbReference type="InterPro" id="IPR019742">
    <property type="entry name" value="MacrogloblnA2_CS"/>
</dbReference>
<dbReference type="InterPro" id="IPR011626">
    <property type="entry name" value="Alpha-macroglobulin_TED"/>
</dbReference>
<organism evidence="8 9">
    <name type="scientific">Lepisosteus oculatus</name>
    <name type="common">Spotted gar</name>
    <dbReference type="NCBI Taxonomy" id="7918"/>
    <lineage>
        <taxon>Eukaryota</taxon>
        <taxon>Metazoa</taxon>
        <taxon>Chordata</taxon>
        <taxon>Craniata</taxon>
        <taxon>Vertebrata</taxon>
        <taxon>Euteleostomi</taxon>
        <taxon>Actinopterygii</taxon>
        <taxon>Neopterygii</taxon>
        <taxon>Holostei</taxon>
        <taxon>Semionotiformes</taxon>
        <taxon>Lepisosteidae</taxon>
        <taxon>Lepisosteus</taxon>
    </lineage>
</organism>
<dbReference type="Gene3D" id="2.40.50.120">
    <property type="match status" value="1"/>
</dbReference>
<dbReference type="GO" id="GO:0004866">
    <property type="term" value="F:endopeptidase inhibitor activity"/>
    <property type="evidence" value="ECO:0007669"/>
    <property type="project" value="InterPro"/>
</dbReference>
<dbReference type="InterPro" id="IPR008993">
    <property type="entry name" value="TIMP-like_OB-fold"/>
</dbReference>
<dbReference type="PROSITE" id="PS00477">
    <property type="entry name" value="ALPHA_2_MACROGLOBULIN"/>
    <property type="match status" value="1"/>
</dbReference>
<accession>W5MRN5</accession>
<dbReference type="FunFam" id="2.40.50.120:FF:000013">
    <property type="entry name" value="Complement C3"/>
    <property type="match status" value="1"/>
</dbReference>
<dbReference type="Proteomes" id="UP000018468">
    <property type="component" value="Linkage group LG6"/>
</dbReference>
<dbReference type="Bgee" id="ENSLOCG00000009060">
    <property type="expression patterns" value="Expressed in liver and 2 other cell types or tissues"/>
</dbReference>
<dbReference type="OMA" id="HNIYKPR"/>
<dbReference type="FunFam" id="2.60.40.1940:FF:000001">
    <property type="entry name" value="Complement component C3"/>
    <property type="match status" value="1"/>
</dbReference>
<dbReference type="InterPro" id="IPR001134">
    <property type="entry name" value="Netrin_domain"/>
</dbReference>
<dbReference type="Ensembl" id="ENSLOCT00000011060.1">
    <property type="protein sequence ID" value="ENSLOCP00000011044.1"/>
    <property type="gene ID" value="ENSLOCG00000009060.1"/>
</dbReference>
<dbReference type="InterPro" id="IPR001599">
    <property type="entry name" value="Macroglobln_a2"/>
</dbReference>
<evidence type="ECO:0000256" key="4">
    <source>
        <dbReference type="ARBA" id="ARBA00023157"/>
    </source>
</evidence>
<feature type="domain" description="NTR" evidence="7">
    <location>
        <begin position="1507"/>
        <end position="1656"/>
    </location>
</feature>
<comment type="subcellular location">
    <subcellularLocation>
        <location evidence="1">Secreted</location>
    </subcellularLocation>
</comment>
<dbReference type="InterPro" id="IPR000020">
    <property type="entry name" value="Anaphylatoxin/fibulin"/>
</dbReference>